<organism evidence="2 3">
    <name type="scientific">Dendrobium catenatum</name>
    <dbReference type="NCBI Taxonomy" id="906689"/>
    <lineage>
        <taxon>Eukaryota</taxon>
        <taxon>Viridiplantae</taxon>
        <taxon>Streptophyta</taxon>
        <taxon>Embryophyta</taxon>
        <taxon>Tracheophyta</taxon>
        <taxon>Spermatophyta</taxon>
        <taxon>Magnoliopsida</taxon>
        <taxon>Liliopsida</taxon>
        <taxon>Asparagales</taxon>
        <taxon>Orchidaceae</taxon>
        <taxon>Epidendroideae</taxon>
        <taxon>Malaxideae</taxon>
        <taxon>Dendrobiinae</taxon>
        <taxon>Dendrobium</taxon>
    </lineage>
</organism>
<reference evidence="2 3" key="1">
    <citation type="journal article" date="2016" name="Sci. Rep.">
        <title>The Dendrobium catenatum Lindl. genome sequence provides insights into polysaccharide synthase, floral development and adaptive evolution.</title>
        <authorList>
            <person name="Zhang G.Q."/>
            <person name="Xu Q."/>
            <person name="Bian C."/>
            <person name="Tsai W.C."/>
            <person name="Yeh C.M."/>
            <person name="Liu K.W."/>
            <person name="Yoshida K."/>
            <person name="Zhang L.S."/>
            <person name="Chang S.B."/>
            <person name="Chen F."/>
            <person name="Shi Y."/>
            <person name="Su Y.Y."/>
            <person name="Zhang Y.Q."/>
            <person name="Chen L.J."/>
            <person name="Yin Y."/>
            <person name="Lin M."/>
            <person name="Huang H."/>
            <person name="Deng H."/>
            <person name="Wang Z.W."/>
            <person name="Zhu S.L."/>
            <person name="Zhao X."/>
            <person name="Deng C."/>
            <person name="Niu S.C."/>
            <person name="Huang J."/>
            <person name="Wang M."/>
            <person name="Liu G.H."/>
            <person name="Yang H.J."/>
            <person name="Xiao X.J."/>
            <person name="Hsiao Y.Y."/>
            <person name="Wu W.L."/>
            <person name="Chen Y.Y."/>
            <person name="Mitsuda N."/>
            <person name="Ohme-Takagi M."/>
            <person name="Luo Y.B."/>
            <person name="Van de Peer Y."/>
            <person name="Liu Z.J."/>
        </authorList>
    </citation>
    <scope>NUCLEOTIDE SEQUENCE [LARGE SCALE GENOMIC DNA]</scope>
    <source>
        <tissue evidence="2">The whole plant</tissue>
    </source>
</reference>
<accession>A0A2I0WJG2</accession>
<protein>
    <submittedName>
        <fullName evidence="2">Uncharacterized protein</fullName>
    </submittedName>
</protein>
<keyword evidence="1" id="KW-0812">Transmembrane</keyword>
<evidence type="ECO:0000313" key="2">
    <source>
        <dbReference type="EMBL" id="PKU75805.1"/>
    </source>
</evidence>
<keyword evidence="1" id="KW-1133">Transmembrane helix</keyword>
<keyword evidence="3" id="KW-1185">Reference proteome</keyword>
<evidence type="ECO:0000256" key="1">
    <source>
        <dbReference type="SAM" id="Phobius"/>
    </source>
</evidence>
<feature type="transmembrane region" description="Helical" evidence="1">
    <location>
        <begin position="34"/>
        <end position="51"/>
    </location>
</feature>
<gene>
    <name evidence="2" type="ORF">MA16_Dca018306</name>
</gene>
<keyword evidence="1" id="KW-0472">Membrane</keyword>
<evidence type="ECO:0000313" key="3">
    <source>
        <dbReference type="Proteomes" id="UP000233837"/>
    </source>
</evidence>
<dbReference type="EMBL" id="KZ502568">
    <property type="protein sequence ID" value="PKU75805.1"/>
    <property type="molecule type" value="Genomic_DNA"/>
</dbReference>
<proteinExistence type="predicted"/>
<feature type="transmembrane region" description="Helical" evidence="1">
    <location>
        <begin position="71"/>
        <end position="93"/>
    </location>
</feature>
<dbReference type="Proteomes" id="UP000233837">
    <property type="component" value="Unassembled WGS sequence"/>
</dbReference>
<reference evidence="2 3" key="2">
    <citation type="journal article" date="2017" name="Nature">
        <title>The Apostasia genome and the evolution of orchids.</title>
        <authorList>
            <person name="Zhang G.Q."/>
            <person name="Liu K.W."/>
            <person name="Li Z."/>
            <person name="Lohaus R."/>
            <person name="Hsiao Y.Y."/>
            <person name="Niu S.C."/>
            <person name="Wang J.Y."/>
            <person name="Lin Y.C."/>
            <person name="Xu Q."/>
            <person name="Chen L.J."/>
            <person name="Yoshida K."/>
            <person name="Fujiwara S."/>
            <person name="Wang Z.W."/>
            <person name="Zhang Y.Q."/>
            <person name="Mitsuda N."/>
            <person name="Wang M."/>
            <person name="Liu G.H."/>
            <person name="Pecoraro L."/>
            <person name="Huang H.X."/>
            <person name="Xiao X.J."/>
            <person name="Lin M."/>
            <person name="Wu X.Y."/>
            <person name="Wu W.L."/>
            <person name="Chen Y.Y."/>
            <person name="Chang S.B."/>
            <person name="Sakamoto S."/>
            <person name="Ohme-Takagi M."/>
            <person name="Yagi M."/>
            <person name="Zeng S.J."/>
            <person name="Shen C.Y."/>
            <person name="Yeh C.M."/>
            <person name="Luo Y.B."/>
            <person name="Tsai W.C."/>
            <person name="Van de Peer Y."/>
            <person name="Liu Z.J."/>
        </authorList>
    </citation>
    <scope>NUCLEOTIDE SEQUENCE [LARGE SCALE GENOMIC DNA]</scope>
    <source>
        <tissue evidence="2">The whole plant</tissue>
    </source>
</reference>
<name>A0A2I0WJG2_9ASPA</name>
<sequence>MRRTSVTCSNIVKVYFSSIQECWKDRNRKVHGKLTLRSSMTAANVLSVAMTKANPMLDSWAGHFCALGFHFLPYLLVLFKLIVSPGVVVGSGYSSVTRHIFSV</sequence>
<dbReference type="AlphaFoldDB" id="A0A2I0WJG2"/>